<feature type="region of interest" description="Disordered" evidence="1">
    <location>
        <begin position="134"/>
        <end position="153"/>
    </location>
</feature>
<evidence type="ECO:0000313" key="2">
    <source>
        <dbReference type="EMBL" id="CAD9422750.1"/>
    </source>
</evidence>
<reference evidence="2" key="1">
    <citation type="submission" date="2021-01" db="EMBL/GenBank/DDBJ databases">
        <authorList>
            <person name="Corre E."/>
            <person name="Pelletier E."/>
            <person name="Niang G."/>
            <person name="Scheremetjew M."/>
            <person name="Finn R."/>
            <person name="Kale V."/>
            <person name="Holt S."/>
            <person name="Cochrane G."/>
            <person name="Meng A."/>
            <person name="Brown T."/>
            <person name="Cohen L."/>
        </authorList>
    </citation>
    <scope>NUCLEOTIDE SEQUENCE</scope>
    <source>
        <strain evidence="2">CCMP2222</strain>
    </source>
</reference>
<gene>
    <name evidence="2" type="ORF">AAND1436_LOCUS17331</name>
</gene>
<sequence length="288" mass="31624">MLGCSAQPPGAGKATGSRNCPIGHELQPWTAPPGTCDGCGKRFPDGEQVMDCRRCEWLLCEVCCPRAEACTSTWGALSQLPFYAVHRIDSMFDKVDDALDAFEERHAATFDAADKAFAVFGDRVEALADFVFQETPSDSEEERRPRGPEFSPQQLEEAEALVTEFCEDYTETRVVPSEDDLSSFWSRCSVLYGCVLSPEPLARAIEEQLARVPHGDEEAWQPQLRALHVLVDLRQRGAVGQEISADVVQRAGHHLRRLAHVPQCADQVSSLGLGLLPAPAAKSESLLD</sequence>
<protein>
    <submittedName>
        <fullName evidence="2">Uncharacterized protein</fullName>
    </submittedName>
</protein>
<name>A0A7S2CDA9_9DINO</name>
<accession>A0A7S2CDA9</accession>
<evidence type="ECO:0000256" key="1">
    <source>
        <dbReference type="SAM" id="MobiDB-lite"/>
    </source>
</evidence>
<proteinExistence type="predicted"/>
<dbReference type="EMBL" id="HBGQ01035188">
    <property type="protein sequence ID" value="CAD9422750.1"/>
    <property type="molecule type" value="Transcribed_RNA"/>
</dbReference>
<organism evidence="2">
    <name type="scientific">Alexandrium andersonii</name>
    <dbReference type="NCBI Taxonomy" id="327968"/>
    <lineage>
        <taxon>Eukaryota</taxon>
        <taxon>Sar</taxon>
        <taxon>Alveolata</taxon>
        <taxon>Dinophyceae</taxon>
        <taxon>Gonyaulacales</taxon>
        <taxon>Pyrocystaceae</taxon>
        <taxon>Alexandrium</taxon>
    </lineage>
</organism>
<dbReference type="AlphaFoldDB" id="A0A7S2CDA9"/>